<sequence>MNQMFKKASSVLTAVVCAASITFSGASLVLADGEIDDQTKTTIETTAEGLTETIIPLTDEQIEAYMESGDEFTENAMTAWNGAKEELGDMKETGSVEIEYSNDEYTATVPVTFEKEDAEFIYVFDKNLTPTSLSVDVKYSFATTMKNAALNTVMGLGTVFVILIMLIFLISLFQFIPGSGAQEAKAKKKAAEEAAAPTPATVAAAPVQEADNSELIAVIAAAIAASEGTSTDGFVVRSIRKINRKKR</sequence>
<proteinExistence type="predicted"/>
<evidence type="ECO:0000256" key="4">
    <source>
        <dbReference type="ARBA" id="ARBA00022989"/>
    </source>
</evidence>
<keyword evidence="3 6" id="KW-0812">Transmembrane</keyword>
<comment type="subcellular location">
    <subcellularLocation>
        <location evidence="1">Cell membrane</location>
    </subcellularLocation>
</comment>
<dbReference type="EMBL" id="QSKF01000010">
    <property type="protein sequence ID" value="RHE38915.1"/>
    <property type="molecule type" value="Genomic_DNA"/>
</dbReference>
<evidence type="ECO:0000256" key="6">
    <source>
        <dbReference type="SAM" id="Phobius"/>
    </source>
</evidence>
<feature type="chain" id="PRO_5040787439" evidence="7">
    <location>
        <begin position="32"/>
        <end position="247"/>
    </location>
</feature>
<accession>A0A414ELW6</accession>
<keyword evidence="2" id="KW-1003">Cell membrane</keyword>
<keyword evidence="5 6" id="KW-0472">Membrane</keyword>
<evidence type="ECO:0000256" key="3">
    <source>
        <dbReference type="ARBA" id="ARBA00022692"/>
    </source>
</evidence>
<dbReference type="GO" id="GO:0036376">
    <property type="term" value="P:sodium ion export across plasma membrane"/>
    <property type="evidence" value="ECO:0007669"/>
    <property type="project" value="InterPro"/>
</dbReference>
<dbReference type="GO" id="GO:0015081">
    <property type="term" value="F:sodium ion transmembrane transporter activity"/>
    <property type="evidence" value="ECO:0007669"/>
    <property type="project" value="InterPro"/>
</dbReference>
<dbReference type="GO" id="GO:0005886">
    <property type="term" value="C:plasma membrane"/>
    <property type="evidence" value="ECO:0007669"/>
    <property type="project" value="UniProtKB-SubCell"/>
</dbReference>
<keyword evidence="7" id="KW-0732">Signal</keyword>
<dbReference type="NCBIfam" id="TIGR01195">
    <property type="entry name" value="oadG_fam"/>
    <property type="match status" value="1"/>
</dbReference>
<feature type="signal peptide" evidence="7">
    <location>
        <begin position="1"/>
        <end position="31"/>
    </location>
</feature>
<keyword evidence="4 6" id="KW-1133">Transmembrane helix</keyword>
<gene>
    <name evidence="8" type="ORF">DW740_12985</name>
</gene>
<evidence type="ECO:0000313" key="8">
    <source>
        <dbReference type="EMBL" id="RHE38915.1"/>
    </source>
</evidence>
<dbReference type="InterPro" id="IPR005899">
    <property type="entry name" value="Na_pump_deCOase"/>
</dbReference>
<organism evidence="8 9">
    <name type="scientific">Blautia obeum</name>
    <dbReference type="NCBI Taxonomy" id="40520"/>
    <lineage>
        <taxon>Bacteria</taxon>
        <taxon>Bacillati</taxon>
        <taxon>Bacillota</taxon>
        <taxon>Clostridia</taxon>
        <taxon>Lachnospirales</taxon>
        <taxon>Lachnospiraceae</taxon>
        <taxon>Blautia</taxon>
    </lineage>
</organism>
<evidence type="ECO:0000256" key="7">
    <source>
        <dbReference type="SAM" id="SignalP"/>
    </source>
</evidence>
<dbReference type="Pfam" id="PF04277">
    <property type="entry name" value="OAD_gamma"/>
    <property type="match status" value="1"/>
</dbReference>
<evidence type="ECO:0000256" key="2">
    <source>
        <dbReference type="ARBA" id="ARBA00022475"/>
    </source>
</evidence>
<evidence type="ECO:0000313" key="9">
    <source>
        <dbReference type="Proteomes" id="UP000283745"/>
    </source>
</evidence>
<dbReference type="Proteomes" id="UP000283745">
    <property type="component" value="Unassembled WGS sequence"/>
</dbReference>
<dbReference type="AlphaFoldDB" id="A0A414ELW6"/>
<name>A0A414ELW6_9FIRM</name>
<reference evidence="8 9" key="1">
    <citation type="submission" date="2018-08" db="EMBL/GenBank/DDBJ databases">
        <title>A genome reference for cultivated species of the human gut microbiota.</title>
        <authorList>
            <person name="Zou Y."/>
            <person name="Xue W."/>
            <person name="Luo G."/>
        </authorList>
    </citation>
    <scope>NUCLEOTIDE SEQUENCE [LARGE SCALE GENOMIC DNA]</scope>
    <source>
        <strain evidence="8 9">AM28-23</strain>
    </source>
</reference>
<evidence type="ECO:0000256" key="5">
    <source>
        <dbReference type="ARBA" id="ARBA00023136"/>
    </source>
</evidence>
<comment type="caution">
    <text evidence="8">The sequence shown here is derived from an EMBL/GenBank/DDBJ whole genome shotgun (WGS) entry which is preliminary data.</text>
</comment>
<evidence type="ECO:0000256" key="1">
    <source>
        <dbReference type="ARBA" id="ARBA00004236"/>
    </source>
</evidence>
<protein>
    <submittedName>
        <fullName evidence="8">DUF3887 domain-containing protein</fullName>
    </submittedName>
</protein>
<feature type="transmembrane region" description="Helical" evidence="6">
    <location>
        <begin position="153"/>
        <end position="176"/>
    </location>
</feature>
<dbReference type="RefSeq" id="WP_015542635.1">
    <property type="nucleotide sequence ID" value="NZ_CABJFK010000010.1"/>
</dbReference>